<comment type="caution">
    <text evidence="2">The sequence shown here is derived from an EMBL/GenBank/DDBJ whole genome shotgun (WGS) entry which is preliminary data.</text>
</comment>
<dbReference type="InterPro" id="IPR001173">
    <property type="entry name" value="Glyco_trans_2-like"/>
</dbReference>
<proteinExistence type="predicted"/>
<evidence type="ECO:0000313" key="2">
    <source>
        <dbReference type="EMBL" id="MCU9847517.1"/>
    </source>
</evidence>
<dbReference type="Gene3D" id="3.90.550.10">
    <property type="entry name" value="Spore Coat Polysaccharide Biosynthesis Protein SpsA, Chain A"/>
    <property type="match status" value="1"/>
</dbReference>
<dbReference type="EMBL" id="JAOVQO010000004">
    <property type="protein sequence ID" value="MCU9847517.1"/>
    <property type="molecule type" value="Genomic_DNA"/>
</dbReference>
<dbReference type="SUPFAM" id="SSF53448">
    <property type="entry name" value="Nucleotide-diphospho-sugar transferases"/>
    <property type="match status" value="1"/>
</dbReference>
<keyword evidence="3" id="KW-1185">Reference proteome</keyword>
<feature type="domain" description="Glycosyltransferase 2-like" evidence="1">
    <location>
        <begin position="7"/>
        <end position="166"/>
    </location>
</feature>
<evidence type="ECO:0000259" key="1">
    <source>
        <dbReference type="Pfam" id="PF00535"/>
    </source>
</evidence>
<dbReference type="CDD" id="cd00761">
    <property type="entry name" value="Glyco_tranf_GTA_type"/>
    <property type="match status" value="1"/>
</dbReference>
<dbReference type="PANTHER" id="PTHR43685:SF2">
    <property type="entry name" value="GLYCOSYLTRANSFERASE 2-LIKE DOMAIN-CONTAINING PROTEIN"/>
    <property type="match status" value="1"/>
</dbReference>
<dbReference type="PANTHER" id="PTHR43685">
    <property type="entry name" value="GLYCOSYLTRANSFERASE"/>
    <property type="match status" value="1"/>
</dbReference>
<dbReference type="InterPro" id="IPR050834">
    <property type="entry name" value="Glycosyltransf_2"/>
</dbReference>
<dbReference type="RefSeq" id="WP_263334111.1">
    <property type="nucleotide sequence ID" value="NZ_JAOVQO010000004.1"/>
</dbReference>
<organism evidence="2 3">
    <name type="scientific">Albidovulum salinarum</name>
    <dbReference type="NCBI Taxonomy" id="2984153"/>
    <lineage>
        <taxon>Bacteria</taxon>
        <taxon>Pseudomonadati</taxon>
        <taxon>Pseudomonadota</taxon>
        <taxon>Alphaproteobacteria</taxon>
        <taxon>Rhodobacterales</taxon>
        <taxon>Paracoccaceae</taxon>
        <taxon>Albidovulum</taxon>
    </lineage>
</organism>
<dbReference type="InterPro" id="IPR029044">
    <property type="entry name" value="Nucleotide-diphossugar_trans"/>
</dbReference>
<reference evidence="2 3" key="1">
    <citation type="submission" date="2022-10" db="EMBL/GenBank/DDBJ databases">
        <title>Defluviimonas sp. nov., isolated from ocean surface sediments.</title>
        <authorList>
            <person name="He W."/>
            <person name="Wang L."/>
            <person name="Zhang D.-F."/>
        </authorList>
    </citation>
    <scope>NUCLEOTIDE SEQUENCE [LARGE SCALE GENOMIC DNA]</scope>
    <source>
        <strain evidence="2 3">WL0024</strain>
    </source>
</reference>
<protein>
    <submittedName>
        <fullName evidence="2">Glycosyltransferase</fullName>
    </submittedName>
</protein>
<name>A0ABT2X0Q7_9RHOB</name>
<evidence type="ECO:0000313" key="3">
    <source>
        <dbReference type="Proteomes" id="UP001209535"/>
    </source>
</evidence>
<dbReference type="Proteomes" id="UP001209535">
    <property type="component" value="Unassembled WGS sequence"/>
</dbReference>
<accession>A0ABT2X0Q7</accession>
<dbReference type="Pfam" id="PF00535">
    <property type="entry name" value="Glycos_transf_2"/>
    <property type="match status" value="1"/>
</dbReference>
<gene>
    <name evidence="2" type="ORF">OEZ60_05810</name>
</gene>
<sequence length="330" mass="37423">MNGDLISVVIPAHNSGWSIRDTIRSVRAQRGCDYEVIVVNDGSTDDLEAIMAPILASDARFRMVTQENRGLAAARNRGLDEAKGRYVAFLDADDLWHPDFLASLKVALDDHPEAPFAYAYLLRVDTANRLIPAPPWRHEPRHDFEGLLTLNSVGCGSASLFRRAAVVEAGSFDPSLRVRGVQGAEDWKLVLRLAARQAPILVPRFLVGYRLVEQGMSQREPRRQLNAVRAVMDDIRAEFPDTPRRCFADARTLLNGWLLTAFARNRDYRTIARLLVESYLLNPLWFRSRELRMVHRQKIVSLVRDRAGPRTDLRDLIQNGERPFAFLSEP</sequence>